<organism evidence="1">
    <name type="scientific">marine sediment metagenome</name>
    <dbReference type="NCBI Taxonomy" id="412755"/>
    <lineage>
        <taxon>unclassified sequences</taxon>
        <taxon>metagenomes</taxon>
        <taxon>ecological metagenomes</taxon>
    </lineage>
</organism>
<comment type="caution">
    <text evidence="1">The sequence shown here is derived from an EMBL/GenBank/DDBJ whole genome shotgun (WGS) entry which is preliminary data.</text>
</comment>
<accession>X1BJW1</accession>
<dbReference type="EMBL" id="BART01000440">
    <property type="protein sequence ID" value="GAG72371.1"/>
    <property type="molecule type" value="Genomic_DNA"/>
</dbReference>
<proteinExistence type="predicted"/>
<sequence>MKIYKTLIIIILVSFFLLIISSCYGKNIPSARIDSFSEIKTVQVLVNQSYIDDKILEENK</sequence>
<name>X1BJW1_9ZZZZ</name>
<gene>
    <name evidence="1" type="ORF">S01H4_02118</name>
</gene>
<dbReference type="PROSITE" id="PS51257">
    <property type="entry name" value="PROKAR_LIPOPROTEIN"/>
    <property type="match status" value="1"/>
</dbReference>
<dbReference type="AlphaFoldDB" id="X1BJW1"/>
<evidence type="ECO:0000313" key="1">
    <source>
        <dbReference type="EMBL" id="GAG72371.1"/>
    </source>
</evidence>
<reference evidence="1" key="1">
    <citation type="journal article" date="2014" name="Front. Microbiol.">
        <title>High frequency of phylogenetically diverse reductive dehalogenase-homologous genes in deep subseafloor sedimentary metagenomes.</title>
        <authorList>
            <person name="Kawai M."/>
            <person name="Futagami T."/>
            <person name="Toyoda A."/>
            <person name="Takaki Y."/>
            <person name="Nishi S."/>
            <person name="Hori S."/>
            <person name="Arai W."/>
            <person name="Tsubouchi T."/>
            <person name="Morono Y."/>
            <person name="Uchiyama I."/>
            <person name="Ito T."/>
            <person name="Fujiyama A."/>
            <person name="Inagaki F."/>
            <person name="Takami H."/>
        </authorList>
    </citation>
    <scope>NUCLEOTIDE SEQUENCE</scope>
    <source>
        <strain evidence="1">Expedition CK06-06</strain>
    </source>
</reference>
<protein>
    <submittedName>
        <fullName evidence="1">Uncharacterized protein</fullName>
    </submittedName>
</protein>